<feature type="transmembrane region" description="Helical" evidence="6">
    <location>
        <begin position="153"/>
        <end position="177"/>
    </location>
</feature>
<proteinExistence type="inferred from homology"/>
<feature type="transmembrane region" description="Helical" evidence="6">
    <location>
        <begin position="110"/>
        <end position="132"/>
    </location>
</feature>
<keyword evidence="8" id="KW-1185">Reference proteome</keyword>
<feature type="transmembrane region" description="Helical" evidence="6">
    <location>
        <begin position="254"/>
        <end position="274"/>
    </location>
</feature>
<sequence>MGQWWIGLAGSLLIAGAAYWKKSLSASGLIAAVLLGTALYSVGSLPWYGALIAFFVSSSLLSKWKSRRKENAESGYAKTGRRDAGQVIANGGLGLLLCVAHAIWPHPAWWGVYIGVIASVTADTWATEVGGLSRSRPRSIVNGRRVEAGTSGGVTLLGLGASAAGGLFIGGIAWLLFQVQPAAGGVFLADPYGLYSLLIGLLGGLAGSLADSWLGAVVQVMYRCRICGKELEKSEHCQAAAEPIRGWTFMTNDAVNALSSAIGGLVGFLLVWFIF</sequence>
<accession>A0ABW3DDZ7</accession>
<feature type="transmembrane region" description="Helical" evidence="6">
    <location>
        <begin position="28"/>
        <end position="61"/>
    </location>
</feature>
<keyword evidence="3 6" id="KW-0812">Transmembrane</keyword>
<dbReference type="EMBL" id="JBHTIU010000043">
    <property type="protein sequence ID" value="MFD0870305.1"/>
    <property type="molecule type" value="Genomic_DNA"/>
</dbReference>
<dbReference type="InterPro" id="IPR002794">
    <property type="entry name" value="DUF92_TMEM19"/>
</dbReference>
<organism evidence="7 8">
    <name type="scientific">Paenibacillus residui</name>
    <dbReference type="NCBI Taxonomy" id="629724"/>
    <lineage>
        <taxon>Bacteria</taxon>
        <taxon>Bacillati</taxon>
        <taxon>Bacillota</taxon>
        <taxon>Bacilli</taxon>
        <taxon>Bacillales</taxon>
        <taxon>Paenibacillaceae</taxon>
        <taxon>Paenibacillus</taxon>
    </lineage>
</organism>
<dbReference type="Proteomes" id="UP001597120">
    <property type="component" value="Unassembled WGS sequence"/>
</dbReference>
<comment type="similarity">
    <text evidence="2">Belongs to the TMEM19 family.</text>
</comment>
<protein>
    <submittedName>
        <fullName evidence="7">DUF92 domain-containing protein</fullName>
    </submittedName>
</protein>
<evidence type="ECO:0000256" key="5">
    <source>
        <dbReference type="ARBA" id="ARBA00023136"/>
    </source>
</evidence>
<reference evidence="8" key="1">
    <citation type="journal article" date="2019" name="Int. J. Syst. Evol. Microbiol.">
        <title>The Global Catalogue of Microorganisms (GCM) 10K type strain sequencing project: providing services to taxonomists for standard genome sequencing and annotation.</title>
        <authorList>
            <consortium name="The Broad Institute Genomics Platform"/>
            <consortium name="The Broad Institute Genome Sequencing Center for Infectious Disease"/>
            <person name="Wu L."/>
            <person name="Ma J."/>
        </authorList>
    </citation>
    <scope>NUCLEOTIDE SEQUENCE [LARGE SCALE GENOMIC DNA]</scope>
    <source>
        <strain evidence="8">CCUG 57263</strain>
    </source>
</reference>
<dbReference type="PANTHER" id="PTHR13353">
    <property type="entry name" value="TRANSMEMBRANE PROTEIN 19"/>
    <property type="match status" value="1"/>
</dbReference>
<name>A0ABW3DDZ7_9BACL</name>
<evidence type="ECO:0000256" key="1">
    <source>
        <dbReference type="ARBA" id="ARBA00004141"/>
    </source>
</evidence>
<evidence type="ECO:0000313" key="7">
    <source>
        <dbReference type="EMBL" id="MFD0870305.1"/>
    </source>
</evidence>
<dbReference type="RefSeq" id="WP_379288921.1">
    <property type="nucleotide sequence ID" value="NZ_JBHTIU010000043.1"/>
</dbReference>
<dbReference type="PANTHER" id="PTHR13353:SF5">
    <property type="entry name" value="TRANSMEMBRANE PROTEIN 19"/>
    <property type="match status" value="1"/>
</dbReference>
<evidence type="ECO:0000256" key="3">
    <source>
        <dbReference type="ARBA" id="ARBA00022692"/>
    </source>
</evidence>
<comment type="subcellular location">
    <subcellularLocation>
        <location evidence="1">Membrane</location>
        <topology evidence="1">Multi-pass membrane protein</topology>
    </subcellularLocation>
</comment>
<feature type="transmembrane region" description="Helical" evidence="6">
    <location>
        <begin position="197"/>
        <end position="222"/>
    </location>
</feature>
<evidence type="ECO:0000256" key="6">
    <source>
        <dbReference type="SAM" id="Phobius"/>
    </source>
</evidence>
<comment type="caution">
    <text evidence="7">The sequence shown here is derived from an EMBL/GenBank/DDBJ whole genome shotgun (WGS) entry which is preliminary data.</text>
</comment>
<keyword evidence="5 6" id="KW-0472">Membrane</keyword>
<dbReference type="Pfam" id="PF01940">
    <property type="entry name" value="DUF92"/>
    <property type="match status" value="1"/>
</dbReference>
<evidence type="ECO:0000256" key="4">
    <source>
        <dbReference type="ARBA" id="ARBA00022989"/>
    </source>
</evidence>
<keyword evidence="4 6" id="KW-1133">Transmembrane helix</keyword>
<gene>
    <name evidence="7" type="ORF">ACFQ03_14185</name>
</gene>
<evidence type="ECO:0000313" key="8">
    <source>
        <dbReference type="Proteomes" id="UP001597120"/>
    </source>
</evidence>
<feature type="transmembrane region" description="Helical" evidence="6">
    <location>
        <begin position="87"/>
        <end position="104"/>
    </location>
</feature>
<evidence type="ECO:0000256" key="2">
    <source>
        <dbReference type="ARBA" id="ARBA00009012"/>
    </source>
</evidence>